<dbReference type="PANTHER" id="PTHR30055">
    <property type="entry name" value="HTH-TYPE TRANSCRIPTIONAL REGULATOR RUTR"/>
    <property type="match status" value="1"/>
</dbReference>
<dbReference type="InterPro" id="IPR036271">
    <property type="entry name" value="Tet_transcr_reg_TetR-rel_C_sf"/>
</dbReference>
<dbReference type="Gene3D" id="1.10.357.10">
    <property type="entry name" value="Tetracycline Repressor, domain 2"/>
    <property type="match status" value="1"/>
</dbReference>
<keyword evidence="2 4" id="KW-0238">DNA-binding</keyword>
<evidence type="ECO:0000259" key="5">
    <source>
        <dbReference type="PROSITE" id="PS50977"/>
    </source>
</evidence>
<proteinExistence type="predicted"/>
<keyword evidence="1" id="KW-0805">Transcription regulation</keyword>
<sequence length="200" mass="21756">MARRGAYAKGLAKREEILEAALRVVAEHGYRKASVREIADAVELSPAGLLHYFGSKEELFVAILAARDARDEDRVVSEDIVEGLLEIVGRNTAVPGLVQLYAQLAAEAADPEHPARAFFAHRTARLEGYAIAELEAAQRAGRIRSDLDPAWIIRSVHAMADGLQTAWLIDREIDMAADLRRFIALLEPAPAQNPAPGDAG</sequence>
<dbReference type="InterPro" id="IPR009057">
    <property type="entry name" value="Homeodomain-like_sf"/>
</dbReference>
<dbReference type="EMBL" id="BAAAOB010000001">
    <property type="protein sequence ID" value="GAA1784553.1"/>
    <property type="molecule type" value="Genomic_DNA"/>
</dbReference>
<dbReference type="SUPFAM" id="SSF48498">
    <property type="entry name" value="Tetracyclin repressor-like, C-terminal domain"/>
    <property type="match status" value="1"/>
</dbReference>
<comment type="caution">
    <text evidence="6">The sequence shown here is derived from an EMBL/GenBank/DDBJ whole genome shotgun (WGS) entry which is preliminary data.</text>
</comment>
<dbReference type="Pfam" id="PF00440">
    <property type="entry name" value="TetR_N"/>
    <property type="match status" value="1"/>
</dbReference>
<dbReference type="PRINTS" id="PR00455">
    <property type="entry name" value="HTHTETR"/>
</dbReference>
<evidence type="ECO:0000256" key="1">
    <source>
        <dbReference type="ARBA" id="ARBA00023015"/>
    </source>
</evidence>
<evidence type="ECO:0000256" key="3">
    <source>
        <dbReference type="ARBA" id="ARBA00023163"/>
    </source>
</evidence>
<name>A0ABN2LDN9_9MICO</name>
<dbReference type="Proteomes" id="UP001500851">
    <property type="component" value="Unassembled WGS sequence"/>
</dbReference>
<reference evidence="6 7" key="1">
    <citation type="journal article" date="2019" name="Int. J. Syst. Evol. Microbiol.">
        <title>The Global Catalogue of Microorganisms (GCM) 10K type strain sequencing project: providing services to taxonomists for standard genome sequencing and annotation.</title>
        <authorList>
            <consortium name="The Broad Institute Genomics Platform"/>
            <consortium name="The Broad Institute Genome Sequencing Center for Infectious Disease"/>
            <person name="Wu L."/>
            <person name="Ma J."/>
        </authorList>
    </citation>
    <scope>NUCLEOTIDE SEQUENCE [LARGE SCALE GENOMIC DNA]</scope>
    <source>
        <strain evidence="6 7">JCM 14736</strain>
    </source>
</reference>
<accession>A0ABN2LDN9</accession>
<dbReference type="PANTHER" id="PTHR30055:SF234">
    <property type="entry name" value="HTH-TYPE TRANSCRIPTIONAL REGULATOR BETI"/>
    <property type="match status" value="1"/>
</dbReference>
<gene>
    <name evidence="6" type="ORF">GCM10009768_11780</name>
</gene>
<keyword evidence="3" id="KW-0804">Transcription</keyword>
<dbReference type="InterPro" id="IPR050109">
    <property type="entry name" value="HTH-type_TetR-like_transc_reg"/>
</dbReference>
<evidence type="ECO:0000313" key="6">
    <source>
        <dbReference type="EMBL" id="GAA1784553.1"/>
    </source>
</evidence>
<evidence type="ECO:0000256" key="4">
    <source>
        <dbReference type="PROSITE-ProRule" id="PRU00335"/>
    </source>
</evidence>
<protein>
    <submittedName>
        <fullName evidence="6">TetR/AcrR family transcriptional regulator</fullName>
    </submittedName>
</protein>
<dbReference type="PROSITE" id="PS50977">
    <property type="entry name" value="HTH_TETR_2"/>
    <property type="match status" value="1"/>
</dbReference>
<dbReference type="InterPro" id="IPR001647">
    <property type="entry name" value="HTH_TetR"/>
</dbReference>
<dbReference type="SUPFAM" id="SSF46689">
    <property type="entry name" value="Homeodomain-like"/>
    <property type="match status" value="1"/>
</dbReference>
<evidence type="ECO:0000313" key="7">
    <source>
        <dbReference type="Proteomes" id="UP001500851"/>
    </source>
</evidence>
<dbReference type="RefSeq" id="WP_344030485.1">
    <property type="nucleotide sequence ID" value="NZ_BAAAOB010000001.1"/>
</dbReference>
<feature type="DNA-binding region" description="H-T-H motif" evidence="4">
    <location>
        <begin position="34"/>
        <end position="53"/>
    </location>
</feature>
<feature type="domain" description="HTH tetR-type" evidence="5">
    <location>
        <begin position="11"/>
        <end position="71"/>
    </location>
</feature>
<evidence type="ECO:0000256" key="2">
    <source>
        <dbReference type="ARBA" id="ARBA00023125"/>
    </source>
</evidence>
<keyword evidence="7" id="KW-1185">Reference proteome</keyword>
<organism evidence="6 7">
    <name type="scientific">Leucobacter iarius</name>
    <dbReference type="NCBI Taxonomy" id="333963"/>
    <lineage>
        <taxon>Bacteria</taxon>
        <taxon>Bacillati</taxon>
        <taxon>Actinomycetota</taxon>
        <taxon>Actinomycetes</taxon>
        <taxon>Micrococcales</taxon>
        <taxon>Microbacteriaceae</taxon>
        <taxon>Leucobacter</taxon>
    </lineage>
</organism>